<proteinExistence type="predicted"/>
<evidence type="ECO:0000313" key="4">
    <source>
        <dbReference type="RefSeq" id="XP_010906185.1"/>
    </source>
</evidence>
<dbReference type="Proteomes" id="UP000504607">
    <property type="component" value="Chromosome 1"/>
</dbReference>
<evidence type="ECO:0000256" key="2">
    <source>
        <dbReference type="SAM" id="MobiDB-lite"/>
    </source>
</evidence>
<dbReference type="PANTHER" id="PTHR35480">
    <property type="entry name" value="MATERNAL EFFECT EMBRYO ARREST 22"/>
    <property type="match status" value="1"/>
</dbReference>
<dbReference type="PANTHER" id="PTHR35480:SF1">
    <property type="entry name" value="MATERNAL EFFECT EMBRYO ARREST 22"/>
    <property type="match status" value="1"/>
</dbReference>
<protein>
    <submittedName>
        <fullName evidence="4">Uncharacterized protein LOC105033190</fullName>
    </submittedName>
</protein>
<dbReference type="RefSeq" id="XP_010906185.1">
    <property type="nucleotide sequence ID" value="XM_010907883.3"/>
</dbReference>
<dbReference type="InParanoid" id="A0A6I9QBT2"/>
<name>A0A6I9QBT2_ELAGV</name>
<feature type="compositionally biased region" description="Basic and acidic residues" evidence="2">
    <location>
        <begin position="619"/>
        <end position="637"/>
    </location>
</feature>
<dbReference type="OrthoDB" id="1933275at2759"/>
<feature type="region of interest" description="Disordered" evidence="2">
    <location>
        <begin position="619"/>
        <end position="643"/>
    </location>
</feature>
<evidence type="ECO:0000313" key="3">
    <source>
        <dbReference type="Proteomes" id="UP000504607"/>
    </source>
</evidence>
<feature type="region of interest" description="Disordered" evidence="2">
    <location>
        <begin position="91"/>
        <end position="110"/>
    </location>
</feature>
<accession>A0A6I9QBT2</accession>
<feature type="region of interest" description="Disordered" evidence="2">
    <location>
        <begin position="205"/>
        <end position="231"/>
    </location>
</feature>
<keyword evidence="1" id="KW-0175">Coiled coil</keyword>
<gene>
    <name evidence="4" type="primary">LOC105033190</name>
</gene>
<feature type="coiled-coil region" evidence="1">
    <location>
        <begin position="306"/>
        <end position="335"/>
    </location>
</feature>
<dbReference type="CDD" id="cd06503">
    <property type="entry name" value="ATP-synt_Fo_b"/>
    <property type="match status" value="1"/>
</dbReference>
<sequence>MAADVEPEPLNPCCAEIKKRYQKLEEKRNALRQAVKLLENEANKLLNENKNLKKVYEDERARAGREKEAKEKECTIRSQLEKEIHDLKAEISSCQKSGSSRSEDSNESGLIRILEAEGEVERLKELLEKEKKRSNSEKKKAEVEKKKAAEAWKLVEVEKSKVEEVKKHAEIARNEADEYRLCLEKLKMEANEAREKLIAEISKADDANKKAEAEKQQINRERKRADLERTKAEEQRRLMEVERKKAMDEKYRADNLSQRLEKEKQRSEELQRKVEEILSSGRDVRGCSCFGDERHNGGTNIKTVDVKLLREQLKLKKKQVKHAKRMNKLEKAENKFIRKELYLLKQDFMQMSCRFNVLYDLLSCSMEGTDSLAKNDESPELWGCNLQNNLLGSQPCNIKSQSEFRLPETCYTNSINYPCSASECPRLQLSRGSCTRPTSGISSELEPPVGGSVRIKSPSSAVCSTATSFSDSKFMGSQGKDAFFATASTEVAGKSSNQRSSILRPSDGVAKTRQTENIGVVAENNNRASVERNAINACLNSSAVSVVDQASNGRRKKRRLQDALESVAWLYSEDGQLYLKIGEKLSELKYLLSRKANIPSGSKNSGISEYLDDRKGFCAKNHNDRSKKSFKHSSDKMLRKRRKPDVQYFNQNNIQKQAEKYEAEDSRIPCFLPEMAKPFQMKENAVCGEEPSNAVSSERADLISFEKMIRGDYMKLLDLDSDDERRYKAAIEMPLSPTLPEIKSASLKRCVPDDYHFLVEGNLESFETERSNALQSHTFDVIDLEISSNTAKQKALHFQELSLNDNPVLSHSSEEVRINGTIVTDGDFKQHEMLCNAEHNSSFHGNDSKMDVELTHNGRNAGDTVQKASDALPTMELKDHGEFKHVVHGLLCPNAISDSKVSKEVLSGGSDKSLLSGSTNCSFSKFTLHSQQLCENWYMHNSIPKIHNLTRELVNVPNGTCGLTHATVTTSTENHIEGKGEKHDGAVVSQSGEMIDKSFEAEKYEQNCNLLVSECAAKTEASKSMPVSTIRKINDLCGDSDGLEVEKIPKYFVVFSNMDDSSKTRISQYSKTVISQGCMDTQVLRAIAMESELLPKEKAVVFFSLLLCNISGSLSANSRCTRSGEFLLPSCSFAEEINKVLSNGEARWLILEICQLNILVELIEDFLINRKVLLYTDRPHEPLSACFSSQEFHQLNGSDLCVSTKDATVDQIIAGCVIFASISATVDRIGIVLEFSYRILRICRNDTSWILLALHVFACVCGEKFLNLDEYRLVVNAVRLVVSLVEHGNECACSASSCLHSTQHMSIFPPCEQCPFALDEFCMNNFACSLLDELQFYALAGNINHLDGEKSTASIGTSHSCSDDGGTVSKTKVSGLKTECIGSCIIYKFGKLSADRSDCFPESSFCYFTDIVSLVELIGCYMRWEWTCNKIVSRIVNMLEFCKSEEFLAALFVLLGQLGRFGIDDGGYQQTGVAELRCSLSRILEASITEKRSMPTQFSAVGALLNLLPFNFEEIVGHRELPQDASEYGYVMQVKKWFSHLSMEQQAMSFDLFR</sequence>
<organism evidence="3 4">
    <name type="scientific">Elaeis guineensis var. tenera</name>
    <name type="common">Oil palm</name>
    <dbReference type="NCBI Taxonomy" id="51953"/>
    <lineage>
        <taxon>Eukaryota</taxon>
        <taxon>Viridiplantae</taxon>
        <taxon>Streptophyta</taxon>
        <taxon>Embryophyta</taxon>
        <taxon>Tracheophyta</taxon>
        <taxon>Spermatophyta</taxon>
        <taxon>Magnoliopsida</taxon>
        <taxon>Liliopsida</taxon>
        <taxon>Arecaceae</taxon>
        <taxon>Arecoideae</taxon>
        <taxon>Cocoseae</taxon>
        <taxon>Elaeidinae</taxon>
        <taxon>Elaeis</taxon>
    </lineage>
</organism>
<keyword evidence="3" id="KW-1185">Reference proteome</keyword>
<evidence type="ECO:0000256" key="1">
    <source>
        <dbReference type="SAM" id="Coils"/>
    </source>
</evidence>
<reference evidence="4" key="1">
    <citation type="submission" date="2025-08" db="UniProtKB">
        <authorList>
            <consortium name="RefSeq"/>
        </authorList>
    </citation>
    <scope>IDENTIFICATION</scope>
</reference>